<dbReference type="PANTHER" id="PTHR47756">
    <property type="entry name" value="BLL6612 PROTEIN-RELATED"/>
    <property type="match status" value="1"/>
</dbReference>
<dbReference type="InterPro" id="IPR013324">
    <property type="entry name" value="RNA_pol_sigma_r3/r4-like"/>
</dbReference>
<evidence type="ECO:0000259" key="2">
    <source>
        <dbReference type="Pfam" id="PF20239"/>
    </source>
</evidence>
<dbReference type="OrthoDB" id="9780299at2"/>
<dbReference type="Pfam" id="PF04542">
    <property type="entry name" value="Sigma70_r2"/>
    <property type="match status" value="1"/>
</dbReference>
<dbReference type="SUPFAM" id="SSF88659">
    <property type="entry name" value="Sigma3 and sigma4 domains of RNA polymerase sigma factors"/>
    <property type="match status" value="1"/>
</dbReference>
<dbReference type="Pfam" id="PF20239">
    <property type="entry name" value="DUF6596"/>
    <property type="match status" value="1"/>
</dbReference>
<dbReference type="Gene3D" id="1.10.1740.10">
    <property type="match status" value="1"/>
</dbReference>
<organism evidence="3 4">
    <name type="scientific">Anseongella ginsenosidimutans</name>
    <dbReference type="NCBI Taxonomy" id="496056"/>
    <lineage>
        <taxon>Bacteria</taxon>
        <taxon>Pseudomonadati</taxon>
        <taxon>Bacteroidota</taxon>
        <taxon>Sphingobacteriia</taxon>
        <taxon>Sphingobacteriales</taxon>
        <taxon>Sphingobacteriaceae</taxon>
        <taxon>Anseongella</taxon>
    </lineage>
</organism>
<reference evidence="3 4" key="1">
    <citation type="submission" date="2019-03" db="EMBL/GenBank/DDBJ databases">
        <title>Genomic Encyclopedia of Type Strains, Phase IV (KMG-IV): sequencing the most valuable type-strain genomes for metagenomic binning, comparative biology and taxonomic classification.</title>
        <authorList>
            <person name="Goeker M."/>
        </authorList>
    </citation>
    <scope>NUCLEOTIDE SEQUENCE [LARGE SCALE GENOMIC DNA]</scope>
    <source>
        <strain evidence="3 4">DSM 21100</strain>
    </source>
</reference>
<dbReference type="SUPFAM" id="SSF88946">
    <property type="entry name" value="Sigma2 domain of RNA polymerase sigma factors"/>
    <property type="match status" value="1"/>
</dbReference>
<proteinExistence type="predicted"/>
<evidence type="ECO:0000259" key="1">
    <source>
        <dbReference type="Pfam" id="PF04542"/>
    </source>
</evidence>
<dbReference type="PANTHER" id="PTHR47756:SF2">
    <property type="entry name" value="BLL6612 PROTEIN"/>
    <property type="match status" value="1"/>
</dbReference>
<dbReference type="EMBL" id="SMAD01000002">
    <property type="protein sequence ID" value="TCS89209.1"/>
    <property type="molecule type" value="Genomic_DNA"/>
</dbReference>
<feature type="domain" description="RNA polymerase sigma-70 region 2" evidence="1">
    <location>
        <begin position="17"/>
        <end position="76"/>
    </location>
</feature>
<dbReference type="GO" id="GO:0003700">
    <property type="term" value="F:DNA-binding transcription factor activity"/>
    <property type="evidence" value="ECO:0007669"/>
    <property type="project" value="InterPro"/>
</dbReference>
<dbReference type="RefSeq" id="WP_132128294.1">
    <property type="nucleotide sequence ID" value="NZ_SMAD01000002.1"/>
</dbReference>
<dbReference type="AlphaFoldDB" id="A0A4R3KUU4"/>
<evidence type="ECO:0000313" key="3">
    <source>
        <dbReference type="EMBL" id="TCS89209.1"/>
    </source>
</evidence>
<feature type="domain" description="DUF6596" evidence="2">
    <location>
        <begin position="182"/>
        <end position="296"/>
    </location>
</feature>
<dbReference type="InterPro" id="IPR007627">
    <property type="entry name" value="RNA_pol_sigma70_r2"/>
</dbReference>
<dbReference type="Proteomes" id="UP000295807">
    <property type="component" value="Unassembled WGS sequence"/>
</dbReference>
<keyword evidence="4" id="KW-1185">Reference proteome</keyword>
<evidence type="ECO:0000313" key="4">
    <source>
        <dbReference type="Proteomes" id="UP000295807"/>
    </source>
</evidence>
<protein>
    <submittedName>
        <fullName evidence="3">RNA polymerase sigma-70 factor (ECF subfamily)</fullName>
    </submittedName>
</protein>
<dbReference type="InterPro" id="IPR046531">
    <property type="entry name" value="DUF6596"/>
</dbReference>
<dbReference type="InterPro" id="IPR013325">
    <property type="entry name" value="RNA_pol_sigma_r2"/>
</dbReference>
<gene>
    <name evidence="3" type="ORF">EDD80_102403</name>
</gene>
<sequence>MEASLKQLFQQEFSKMVAVISKRFGLEHIETAEDIVSETFLQATETWGRKGLPPNPPAWLYAVARQKALYRFRRNKIYETKVIPAITQDEAQSELPAFDFSQQNIRDSQLQMLFAVCTPVIASEAQIGLALRILCGFSIDEIAEAFLSRKDTINKRLFRAKEKLRAEGVRMELPSPAGIAGRLDSVLHIIYLLFNEGYYSRTHPQTMREDLCFEALRLGALLTEYDPTNLPETNALMALMCFHASRFSARRAGGAEANEDSIAGESGAGPILYEQQNEGLWDMALIGQGMHFLERSLQGRTMSAYHLEARIASWHCIKEDSPEKWEAILALYDQLLLVSYSPSAALNRVFACYKVKGAATALEEAEKLNMEDNHFYFVLLGELYRFLDRGKAVSSFQKAYALAKTPVEKQGIRAILNELDVQNSGTAQSVRKPPGR</sequence>
<name>A0A4R3KUU4_9SPHI</name>
<comment type="caution">
    <text evidence="3">The sequence shown here is derived from an EMBL/GenBank/DDBJ whole genome shotgun (WGS) entry which is preliminary data.</text>
</comment>
<accession>A0A4R3KUU4</accession>
<dbReference type="GO" id="GO:0006352">
    <property type="term" value="P:DNA-templated transcription initiation"/>
    <property type="evidence" value="ECO:0007669"/>
    <property type="project" value="InterPro"/>
</dbReference>